<gene>
    <name evidence="2" type="ORF">B1813_09190</name>
</gene>
<reference evidence="2 3" key="1">
    <citation type="submission" date="2017-02" db="EMBL/GenBank/DDBJ databases">
        <title>Draft genome of Saccharomonospora sp. 154.</title>
        <authorList>
            <person name="Alonso-Carmona G.S."/>
            <person name="De La Haba R."/>
            <person name="Vera-Gargallo B."/>
            <person name="Sandoval-Trujillo A.H."/>
            <person name="Ramirez-Duran N."/>
            <person name="Ventosa A."/>
        </authorList>
    </citation>
    <scope>NUCLEOTIDE SEQUENCE [LARGE SCALE GENOMIC DNA]</scope>
    <source>
        <strain evidence="2 3">LRS4.154</strain>
    </source>
</reference>
<dbReference type="AlphaFoldDB" id="A0A1V9A7Q3"/>
<dbReference type="EMBL" id="MWIH01000005">
    <property type="protein sequence ID" value="OQO93157.1"/>
    <property type="molecule type" value="Genomic_DNA"/>
</dbReference>
<dbReference type="Proteomes" id="UP000192591">
    <property type="component" value="Unassembled WGS sequence"/>
</dbReference>
<protein>
    <submittedName>
        <fullName evidence="2">Uncharacterized protein</fullName>
    </submittedName>
</protein>
<feature type="region of interest" description="Disordered" evidence="1">
    <location>
        <begin position="134"/>
        <end position="155"/>
    </location>
</feature>
<dbReference type="STRING" id="1962155.B1813_09190"/>
<evidence type="ECO:0000313" key="2">
    <source>
        <dbReference type="EMBL" id="OQO93157.1"/>
    </source>
</evidence>
<sequence>MPDSWYNAISREAQDGLSATEAVSAVLPGGAAVGAAIGAAKIAGGAAGGGGGSWSFDPEEIDAVIADWKALSEDLNADRDVFQVGAHANAPSEDQPSGAFMQSLTEGLNSLRESNVSMLDYVQGFIEKLEEAKRSIEQAESDNSGALASNGAGEE</sequence>
<organism evidence="2 3">
    <name type="scientific">Saccharomonospora piscinae</name>
    <dbReference type="NCBI Taxonomy" id="687388"/>
    <lineage>
        <taxon>Bacteria</taxon>
        <taxon>Bacillati</taxon>
        <taxon>Actinomycetota</taxon>
        <taxon>Actinomycetes</taxon>
        <taxon>Pseudonocardiales</taxon>
        <taxon>Pseudonocardiaceae</taxon>
        <taxon>Saccharomonospora</taxon>
    </lineage>
</organism>
<evidence type="ECO:0000256" key="1">
    <source>
        <dbReference type="SAM" id="MobiDB-lite"/>
    </source>
</evidence>
<accession>A0A1V9A7Q3</accession>
<name>A0A1V9A7Q3_SACPI</name>
<keyword evidence="3" id="KW-1185">Reference proteome</keyword>
<proteinExistence type="predicted"/>
<comment type="caution">
    <text evidence="2">The sequence shown here is derived from an EMBL/GenBank/DDBJ whole genome shotgun (WGS) entry which is preliminary data.</text>
</comment>
<evidence type="ECO:0000313" key="3">
    <source>
        <dbReference type="Proteomes" id="UP000192591"/>
    </source>
</evidence>